<organism evidence="2">
    <name type="scientific">Colletotrichum graminicola (strain M1.001 / M2 / FGSC 10212)</name>
    <name type="common">Maize anthracnose fungus</name>
    <name type="synonym">Glomerella graminicola</name>
    <dbReference type="NCBI Taxonomy" id="645133"/>
    <lineage>
        <taxon>Eukaryota</taxon>
        <taxon>Fungi</taxon>
        <taxon>Dikarya</taxon>
        <taxon>Ascomycota</taxon>
        <taxon>Pezizomycotina</taxon>
        <taxon>Sordariomycetes</taxon>
        <taxon>Hypocreomycetidae</taxon>
        <taxon>Glomerellales</taxon>
        <taxon>Glomerellaceae</taxon>
        <taxon>Colletotrichum</taxon>
        <taxon>Colletotrichum graminicola species complex</taxon>
    </lineage>
</organism>
<dbReference type="Gene3D" id="3.90.70.10">
    <property type="entry name" value="Cysteine proteinases"/>
    <property type="match status" value="1"/>
</dbReference>
<dbReference type="OrthoDB" id="3789175at2759"/>
<evidence type="ECO:0000313" key="1">
    <source>
        <dbReference type="EMBL" id="EFQ32890.1"/>
    </source>
</evidence>
<dbReference type="EMBL" id="GG697365">
    <property type="protein sequence ID" value="EFQ32890.1"/>
    <property type="molecule type" value="Genomic_DNA"/>
</dbReference>
<accession>E3QPW3</accession>
<dbReference type="GeneID" id="24413399"/>
<dbReference type="VEuPathDB" id="FungiDB:GLRG_08034"/>
<dbReference type="RefSeq" id="XP_008096910.1">
    <property type="nucleotide sequence ID" value="XM_008098719.1"/>
</dbReference>
<dbReference type="HOGENOM" id="CLU_187826_0_0_1"/>
<dbReference type="eggNOG" id="ENOG502ST85">
    <property type="taxonomic scope" value="Eukaryota"/>
</dbReference>
<dbReference type="InterPro" id="IPR038765">
    <property type="entry name" value="Papain-like_cys_pep_sf"/>
</dbReference>
<evidence type="ECO:0000313" key="2">
    <source>
        <dbReference type="Proteomes" id="UP000008782"/>
    </source>
</evidence>
<sequence length="91" mass="10005">MTEDRSLPSGGGHAVVLVDCKPNCLTFLNSWGKTWGNNGSFSVEDHTVLEVDGIPMRFYDVYWLQSDLAPAELRAYNAEVDAVTASVKRNA</sequence>
<gene>
    <name evidence="1" type="ORF">GLRG_08034</name>
</gene>
<dbReference type="SUPFAM" id="SSF54001">
    <property type="entry name" value="Cysteine proteinases"/>
    <property type="match status" value="1"/>
</dbReference>
<proteinExistence type="predicted"/>
<keyword evidence="2" id="KW-1185">Reference proteome</keyword>
<dbReference type="Proteomes" id="UP000008782">
    <property type="component" value="Unassembled WGS sequence"/>
</dbReference>
<name>E3QPW3_COLGM</name>
<reference evidence="2" key="1">
    <citation type="journal article" date="2012" name="Nat. Genet.">
        <title>Lifestyle transitions in plant pathogenic Colletotrichum fungi deciphered by genome and transcriptome analyses.</title>
        <authorList>
            <person name="O'Connell R.J."/>
            <person name="Thon M.R."/>
            <person name="Hacquard S."/>
            <person name="Amyotte S.G."/>
            <person name="Kleemann J."/>
            <person name="Torres M.F."/>
            <person name="Damm U."/>
            <person name="Buiate E.A."/>
            <person name="Epstein L."/>
            <person name="Alkan N."/>
            <person name="Altmueller J."/>
            <person name="Alvarado-Balderrama L."/>
            <person name="Bauser C.A."/>
            <person name="Becker C."/>
            <person name="Birren B.W."/>
            <person name="Chen Z."/>
            <person name="Choi J."/>
            <person name="Crouch J.A."/>
            <person name="Duvick J.P."/>
            <person name="Farman M.A."/>
            <person name="Gan P."/>
            <person name="Heiman D."/>
            <person name="Henrissat B."/>
            <person name="Howard R.J."/>
            <person name="Kabbage M."/>
            <person name="Koch C."/>
            <person name="Kracher B."/>
            <person name="Kubo Y."/>
            <person name="Law A.D."/>
            <person name="Lebrun M.-H."/>
            <person name="Lee Y.-H."/>
            <person name="Miyara I."/>
            <person name="Moore N."/>
            <person name="Neumann U."/>
            <person name="Nordstroem K."/>
            <person name="Panaccione D.G."/>
            <person name="Panstruga R."/>
            <person name="Place M."/>
            <person name="Proctor R.H."/>
            <person name="Prusky D."/>
            <person name="Rech G."/>
            <person name="Reinhardt R."/>
            <person name="Rollins J.A."/>
            <person name="Rounsley S."/>
            <person name="Schardl C.L."/>
            <person name="Schwartz D.C."/>
            <person name="Shenoy N."/>
            <person name="Shirasu K."/>
            <person name="Sikhakolli U.R."/>
            <person name="Stueber K."/>
            <person name="Sukno S.A."/>
            <person name="Sweigard J.A."/>
            <person name="Takano Y."/>
            <person name="Takahara H."/>
            <person name="Trail F."/>
            <person name="van der Does H.C."/>
            <person name="Voll L.M."/>
            <person name="Will I."/>
            <person name="Young S."/>
            <person name="Zeng Q."/>
            <person name="Zhang J."/>
            <person name="Zhou S."/>
            <person name="Dickman M.B."/>
            <person name="Schulze-Lefert P."/>
            <person name="Ver Loren van Themaat E."/>
            <person name="Ma L.-J."/>
            <person name="Vaillancourt L.J."/>
        </authorList>
    </citation>
    <scope>NUCLEOTIDE SEQUENCE [LARGE SCALE GENOMIC DNA]</scope>
    <source>
        <strain evidence="2">M1.001 / M2 / FGSC 10212</strain>
    </source>
</reference>
<protein>
    <recommendedName>
        <fullName evidence="3">Peptidase C1A papain C-terminal domain-containing protein</fullName>
    </recommendedName>
</protein>
<dbReference type="AlphaFoldDB" id="E3QPW3"/>
<evidence type="ECO:0008006" key="3">
    <source>
        <dbReference type="Google" id="ProtNLM"/>
    </source>
</evidence>